<feature type="binding site" evidence="2">
    <location>
        <position position="120"/>
    </location>
    <ligand>
        <name>Fe cation</name>
        <dbReference type="ChEBI" id="CHEBI:24875"/>
    </ligand>
</feature>
<gene>
    <name evidence="7" type="primary">yhhW_1</name>
    <name evidence="7" type="ORF">DSM104635_00115</name>
</gene>
<dbReference type="Proteomes" id="UP000431269">
    <property type="component" value="Chromosome"/>
</dbReference>
<keyword evidence="7" id="KW-0560">Oxidoreductase</keyword>
<dbReference type="CDD" id="cd02909">
    <property type="entry name" value="cupin_pirin_N"/>
    <property type="match status" value="1"/>
</dbReference>
<dbReference type="InterPro" id="IPR011051">
    <property type="entry name" value="RmlC_Cupin_sf"/>
</dbReference>
<feature type="binding site" evidence="2">
    <location>
        <position position="118"/>
    </location>
    <ligand>
        <name>Fe cation</name>
        <dbReference type="ChEBI" id="CHEBI:24875"/>
    </ligand>
</feature>
<dbReference type="AlphaFoldDB" id="A0A6I6MJR3"/>
<feature type="region of interest" description="Disordered" evidence="4">
    <location>
        <begin position="1"/>
        <end position="26"/>
    </location>
</feature>
<evidence type="ECO:0000256" key="2">
    <source>
        <dbReference type="PIRSR" id="PIRSR006232-1"/>
    </source>
</evidence>
<evidence type="ECO:0000256" key="3">
    <source>
        <dbReference type="RuleBase" id="RU003457"/>
    </source>
</evidence>
<feature type="domain" description="Pirin N-terminal" evidence="5">
    <location>
        <begin position="37"/>
        <end position="140"/>
    </location>
</feature>
<comment type="similarity">
    <text evidence="1 3">Belongs to the pirin family.</text>
</comment>
<dbReference type="SUPFAM" id="SSF51182">
    <property type="entry name" value="RmlC-like cupins"/>
    <property type="match status" value="1"/>
</dbReference>
<evidence type="ECO:0000313" key="8">
    <source>
        <dbReference type="Proteomes" id="UP000431269"/>
    </source>
</evidence>
<evidence type="ECO:0000313" key="7">
    <source>
        <dbReference type="EMBL" id="QGZ93306.1"/>
    </source>
</evidence>
<proteinExistence type="inferred from homology"/>
<feature type="domain" description="Pirin C-terminal" evidence="6">
    <location>
        <begin position="193"/>
        <end position="291"/>
    </location>
</feature>
<feature type="binding site" evidence="2">
    <location>
        <position position="76"/>
    </location>
    <ligand>
        <name>Fe cation</name>
        <dbReference type="ChEBI" id="CHEBI:24875"/>
    </ligand>
</feature>
<dbReference type="PANTHER" id="PTHR13903">
    <property type="entry name" value="PIRIN-RELATED"/>
    <property type="match status" value="1"/>
</dbReference>
<dbReference type="EMBL" id="CP047045">
    <property type="protein sequence ID" value="QGZ93306.1"/>
    <property type="molecule type" value="Genomic_DNA"/>
</dbReference>
<dbReference type="InterPro" id="IPR014710">
    <property type="entry name" value="RmlC-like_jellyroll"/>
</dbReference>
<keyword evidence="8" id="KW-1185">Reference proteome</keyword>
<reference evidence="8" key="1">
    <citation type="submission" date="2019-12" db="EMBL/GenBank/DDBJ databases">
        <title>Complete genome of Terracaulis silvestris 0127_4.</title>
        <authorList>
            <person name="Vieira S."/>
            <person name="Riedel T."/>
            <person name="Sproer C."/>
            <person name="Pascual J."/>
            <person name="Boedeker C."/>
            <person name="Overmann J."/>
        </authorList>
    </citation>
    <scope>NUCLEOTIDE SEQUENCE [LARGE SCALE GENOMIC DNA]</scope>
    <source>
        <strain evidence="8">0127_4</strain>
    </source>
</reference>
<dbReference type="PIRSF" id="PIRSF006232">
    <property type="entry name" value="Pirin"/>
    <property type="match status" value="1"/>
</dbReference>
<protein>
    <submittedName>
        <fullName evidence="7">Quercetin 2,3-dioxygenase</fullName>
        <ecNumber evidence="7">1.13.11.24</ecNumber>
    </submittedName>
</protein>
<dbReference type="InterPro" id="IPR008778">
    <property type="entry name" value="Pirin_C_dom"/>
</dbReference>
<feature type="compositionally biased region" description="Basic and acidic residues" evidence="4">
    <location>
        <begin position="14"/>
        <end position="26"/>
    </location>
</feature>
<dbReference type="Pfam" id="PF02678">
    <property type="entry name" value="Pirin"/>
    <property type="match status" value="1"/>
</dbReference>
<accession>A0A6I6MJR3</accession>
<dbReference type="RefSeq" id="WP_158764315.1">
    <property type="nucleotide sequence ID" value="NZ_CP047045.1"/>
</dbReference>
<dbReference type="EC" id="1.13.11.24" evidence="7"/>
<evidence type="ECO:0000259" key="6">
    <source>
        <dbReference type="Pfam" id="PF05726"/>
    </source>
</evidence>
<keyword evidence="7" id="KW-0223">Dioxygenase</keyword>
<evidence type="ECO:0000256" key="4">
    <source>
        <dbReference type="SAM" id="MobiDB-lite"/>
    </source>
</evidence>
<dbReference type="InterPro" id="IPR012093">
    <property type="entry name" value="Pirin"/>
</dbReference>
<name>A0A6I6MJR3_9CAUL</name>
<feature type="binding site" evidence="2">
    <location>
        <position position="74"/>
    </location>
    <ligand>
        <name>Fe cation</name>
        <dbReference type="ChEBI" id="CHEBI:24875"/>
    </ligand>
</feature>
<dbReference type="CDD" id="cd02247">
    <property type="entry name" value="cupin_pirin_C"/>
    <property type="match status" value="1"/>
</dbReference>
<dbReference type="InterPro" id="IPR003829">
    <property type="entry name" value="Pirin_N_dom"/>
</dbReference>
<sequence length="306" mass="34187">MSIRPGDEQTPNELPEHGPVLERIEPKPRDLGDNFFVRRALPAIEKRMVGPFIFWDEFGPVQFEAGKGMDVRPHPHINLATVTYLFEGEIFHRDTLGSAQAIKPGDVNWMNAGRGIAHSERTAPDLRATGFPMAGIQSWVALPEAQEESEPFFKHYAQSELPVLEEGGKVVRVIAGKLFGKASPVKTYSEMFYADVQLDTGASLPLDADHEERGVYLVEGEIEVAGERFERGRLLVFRPGDAVTIKAVTPARFMALGGANLGPRHIWWNFVSSRKERIEQAKEDWKAGRFGTVPGDDKEFIPLPDR</sequence>
<dbReference type="Gene3D" id="2.60.120.10">
    <property type="entry name" value="Jelly Rolls"/>
    <property type="match status" value="2"/>
</dbReference>
<keyword evidence="2" id="KW-0408">Iron</keyword>
<dbReference type="KEGG" id="tsv:DSM104635_00115"/>
<dbReference type="GO" id="GO:0046872">
    <property type="term" value="F:metal ion binding"/>
    <property type="evidence" value="ECO:0007669"/>
    <property type="project" value="UniProtKB-KW"/>
</dbReference>
<organism evidence="7 8">
    <name type="scientific">Terricaulis silvestris</name>
    <dbReference type="NCBI Taxonomy" id="2686094"/>
    <lineage>
        <taxon>Bacteria</taxon>
        <taxon>Pseudomonadati</taxon>
        <taxon>Pseudomonadota</taxon>
        <taxon>Alphaproteobacteria</taxon>
        <taxon>Caulobacterales</taxon>
        <taxon>Caulobacteraceae</taxon>
        <taxon>Terricaulis</taxon>
    </lineage>
</organism>
<dbReference type="Pfam" id="PF05726">
    <property type="entry name" value="Pirin_C"/>
    <property type="match status" value="1"/>
</dbReference>
<dbReference type="PANTHER" id="PTHR13903:SF8">
    <property type="entry name" value="PIRIN"/>
    <property type="match status" value="1"/>
</dbReference>
<keyword evidence="2" id="KW-0479">Metal-binding</keyword>
<comment type="cofactor">
    <cofactor evidence="2">
        <name>Fe cation</name>
        <dbReference type="ChEBI" id="CHEBI:24875"/>
    </cofactor>
    <text evidence="2">Binds 1 Fe cation per subunit.</text>
</comment>
<evidence type="ECO:0000259" key="5">
    <source>
        <dbReference type="Pfam" id="PF02678"/>
    </source>
</evidence>
<evidence type="ECO:0000256" key="1">
    <source>
        <dbReference type="ARBA" id="ARBA00008416"/>
    </source>
</evidence>
<dbReference type="GO" id="GO:0008127">
    <property type="term" value="F:quercetin 2,3-dioxygenase activity"/>
    <property type="evidence" value="ECO:0007669"/>
    <property type="project" value="UniProtKB-EC"/>
</dbReference>